<accession>A0AAV4B4C8</accession>
<sequence>MTQRWSAAQCVPQVGLRGRQGALKLNLKTLLMTQEKTPSDPSPQPDVAKKPCTKAAHGQLMSVSPLRAGHCLKTLW</sequence>
<dbReference type="EMBL" id="BLXT01004584">
    <property type="protein sequence ID" value="GFO14929.1"/>
    <property type="molecule type" value="Genomic_DNA"/>
</dbReference>
<reference evidence="2 3" key="1">
    <citation type="journal article" date="2021" name="Elife">
        <title>Chloroplast acquisition without the gene transfer in kleptoplastic sea slugs, Plakobranchus ocellatus.</title>
        <authorList>
            <person name="Maeda T."/>
            <person name="Takahashi S."/>
            <person name="Yoshida T."/>
            <person name="Shimamura S."/>
            <person name="Takaki Y."/>
            <person name="Nagai Y."/>
            <person name="Toyoda A."/>
            <person name="Suzuki Y."/>
            <person name="Arimoto A."/>
            <person name="Ishii H."/>
            <person name="Satoh N."/>
            <person name="Nishiyama T."/>
            <person name="Hasebe M."/>
            <person name="Maruyama T."/>
            <person name="Minagawa J."/>
            <person name="Obokata J."/>
            <person name="Shigenobu S."/>
        </authorList>
    </citation>
    <scope>NUCLEOTIDE SEQUENCE [LARGE SCALE GENOMIC DNA]</scope>
</reference>
<proteinExistence type="predicted"/>
<name>A0AAV4B4C8_9GAST</name>
<keyword evidence="3" id="KW-1185">Reference proteome</keyword>
<organism evidence="2 3">
    <name type="scientific">Plakobranchus ocellatus</name>
    <dbReference type="NCBI Taxonomy" id="259542"/>
    <lineage>
        <taxon>Eukaryota</taxon>
        <taxon>Metazoa</taxon>
        <taxon>Spiralia</taxon>
        <taxon>Lophotrochozoa</taxon>
        <taxon>Mollusca</taxon>
        <taxon>Gastropoda</taxon>
        <taxon>Heterobranchia</taxon>
        <taxon>Euthyneura</taxon>
        <taxon>Panpulmonata</taxon>
        <taxon>Sacoglossa</taxon>
        <taxon>Placobranchoidea</taxon>
        <taxon>Plakobranchidae</taxon>
        <taxon>Plakobranchus</taxon>
    </lineage>
</organism>
<evidence type="ECO:0000313" key="2">
    <source>
        <dbReference type="EMBL" id="GFO14929.1"/>
    </source>
</evidence>
<evidence type="ECO:0000313" key="3">
    <source>
        <dbReference type="Proteomes" id="UP000735302"/>
    </source>
</evidence>
<protein>
    <submittedName>
        <fullName evidence="2">Uncharacterized protein</fullName>
    </submittedName>
</protein>
<dbReference type="Proteomes" id="UP000735302">
    <property type="component" value="Unassembled WGS sequence"/>
</dbReference>
<evidence type="ECO:0000256" key="1">
    <source>
        <dbReference type="SAM" id="MobiDB-lite"/>
    </source>
</evidence>
<feature type="region of interest" description="Disordered" evidence="1">
    <location>
        <begin position="34"/>
        <end position="53"/>
    </location>
</feature>
<dbReference type="AlphaFoldDB" id="A0AAV4B4C8"/>
<gene>
    <name evidence="2" type="ORF">PoB_004143400</name>
</gene>
<comment type="caution">
    <text evidence="2">The sequence shown here is derived from an EMBL/GenBank/DDBJ whole genome shotgun (WGS) entry which is preliminary data.</text>
</comment>